<keyword evidence="8" id="KW-0133">Cell shape</keyword>
<comment type="catalytic activity">
    <reaction evidence="20">
        <text>[GlcNAc-(1-&gt;4)-Mur2Ac(oyl-L-Ala-gamma-D-Glu-L-Lys-D-Ala-D-Ala)](n)-di-trans,octa-cis-undecaprenyl diphosphate + beta-D-GlcNAc-(1-&gt;4)-Mur2Ac(oyl-L-Ala-gamma-D-Glu-L-Lys-D-Ala-D-Ala)-di-trans,octa-cis-undecaprenyl diphosphate = [GlcNAc-(1-&gt;4)-Mur2Ac(oyl-L-Ala-gamma-D-Glu-L-Lys-D-Ala-D-Ala)](n+1)-di-trans,octa-cis-undecaprenyl diphosphate + di-trans,octa-cis-undecaprenyl diphosphate + H(+)</text>
        <dbReference type="Rhea" id="RHEA:23708"/>
        <dbReference type="Rhea" id="RHEA-COMP:9602"/>
        <dbReference type="Rhea" id="RHEA-COMP:9603"/>
        <dbReference type="ChEBI" id="CHEBI:15378"/>
        <dbReference type="ChEBI" id="CHEBI:58405"/>
        <dbReference type="ChEBI" id="CHEBI:60033"/>
        <dbReference type="ChEBI" id="CHEBI:78435"/>
        <dbReference type="EC" id="2.4.99.28"/>
    </reaction>
</comment>
<keyword evidence="12" id="KW-0131">Cell cycle</keyword>
<dbReference type="EC" id="2.4.99.28" evidence="19"/>
<dbReference type="Pfam" id="PF01098">
    <property type="entry name" value="FTSW_RODA_SPOVE"/>
    <property type="match status" value="1"/>
</dbReference>
<evidence type="ECO:0000256" key="4">
    <source>
        <dbReference type="ARBA" id="ARBA00022618"/>
    </source>
</evidence>
<evidence type="ECO:0000256" key="9">
    <source>
        <dbReference type="ARBA" id="ARBA00022984"/>
    </source>
</evidence>
<evidence type="ECO:0000256" key="17">
    <source>
        <dbReference type="ARBA" id="ARBA00041185"/>
    </source>
</evidence>
<dbReference type="GO" id="GO:0008955">
    <property type="term" value="F:peptidoglycan glycosyltransferase activity"/>
    <property type="evidence" value="ECO:0007669"/>
    <property type="project" value="UniProtKB-EC"/>
</dbReference>
<evidence type="ECO:0000256" key="12">
    <source>
        <dbReference type="ARBA" id="ARBA00023306"/>
    </source>
</evidence>
<evidence type="ECO:0000313" key="25">
    <source>
        <dbReference type="Proteomes" id="UP000824062"/>
    </source>
</evidence>
<proteinExistence type="inferred from homology"/>
<evidence type="ECO:0000313" key="24">
    <source>
        <dbReference type="EMBL" id="HIZ46892.1"/>
    </source>
</evidence>
<name>A0A9D2F0M5_9ACTN</name>
<comment type="similarity">
    <text evidence="16">Belongs to the SEDS family. FtsW subfamily.</text>
</comment>
<keyword evidence="4" id="KW-0132">Cell division</keyword>
<feature type="transmembrane region" description="Helical" evidence="23">
    <location>
        <begin position="98"/>
        <end position="117"/>
    </location>
</feature>
<feature type="transmembrane region" description="Helical" evidence="23">
    <location>
        <begin position="366"/>
        <end position="390"/>
    </location>
</feature>
<evidence type="ECO:0000256" key="5">
    <source>
        <dbReference type="ARBA" id="ARBA00022676"/>
    </source>
</evidence>
<evidence type="ECO:0000256" key="1">
    <source>
        <dbReference type="ARBA" id="ARBA00004651"/>
    </source>
</evidence>
<evidence type="ECO:0000256" key="15">
    <source>
        <dbReference type="ARBA" id="ARBA00033270"/>
    </source>
</evidence>
<sequence length="484" mass="51580">MARSRTRGAGRASRASRAERMIFGVPERFMRPRLVLLAAVVVLLGFGLLMVYSASSVTALSATGDAAYYLKRQALFACAGAAIAVGLALVDYHVWVRLIVPVWAVTVLLLLIVIVAGTDNEQGANRWIDLGFFDLQPSEFAKISIVFTAAAIAERYYEEGSIDGRTFLILLGLGVALPVGLILIQPDKGTTLILCLTLLVLGYLSGVPLRIILVLFLGGMVAFFALSMRDEYSARRLYAMLDPWSDQYDTGWQLIQGYYAFGSGGLLGVGIGFSRQKYSYLPLAHNDFIFAVVGEECGLVGAVGMLAGFAVFLWAGLEIARHAPDLAGRLIAAGCSSLVIVQLLVNVCGVLGLFPMTGKPVPFISYGGSSIVSSLLLVGVIASVSIHSSLPETAYDRERRSWQVEESSPVPGAGGLSFAGEPMPRSERPRASAPRRSLTVVEGGTRPRRGGPSIGGARGGASGGRRRIDLGPGAAERLRGRRGR</sequence>
<dbReference type="GO" id="GO:0009252">
    <property type="term" value="P:peptidoglycan biosynthetic process"/>
    <property type="evidence" value="ECO:0007669"/>
    <property type="project" value="UniProtKB-KW"/>
</dbReference>
<feature type="transmembrane region" description="Helical" evidence="23">
    <location>
        <begin position="257"/>
        <end position="276"/>
    </location>
</feature>
<dbReference type="InterPro" id="IPR013437">
    <property type="entry name" value="FtsW"/>
</dbReference>
<comment type="function">
    <text evidence="21">Peptidoglycan polymerase that is essential for cell division.</text>
</comment>
<dbReference type="PANTHER" id="PTHR30474">
    <property type="entry name" value="CELL CYCLE PROTEIN"/>
    <property type="match status" value="1"/>
</dbReference>
<evidence type="ECO:0000256" key="20">
    <source>
        <dbReference type="ARBA" id="ARBA00049902"/>
    </source>
</evidence>
<reference evidence="24" key="1">
    <citation type="journal article" date="2021" name="PeerJ">
        <title>Extensive microbial diversity within the chicken gut microbiome revealed by metagenomics and culture.</title>
        <authorList>
            <person name="Gilroy R."/>
            <person name="Ravi A."/>
            <person name="Getino M."/>
            <person name="Pursley I."/>
            <person name="Horton D.L."/>
            <person name="Alikhan N.F."/>
            <person name="Baker D."/>
            <person name="Gharbi K."/>
            <person name="Hall N."/>
            <person name="Watson M."/>
            <person name="Adriaenssens E.M."/>
            <person name="Foster-Nyarko E."/>
            <person name="Jarju S."/>
            <person name="Secka A."/>
            <person name="Antonio M."/>
            <person name="Oren A."/>
            <person name="Chaudhuri R.R."/>
            <person name="La Ragione R."/>
            <person name="Hildebrand F."/>
            <person name="Pallen M.J."/>
        </authorList>
    </citation>
    <scope>NUCLEOTIDE SEQUENCE</scope>
    <source>
        <strain evidence="24">ChiHjej12B11-14209</strain>
    </source>
</reference>
<gene>
    <name evidence="24" type="primary">ftsW</name>
    <name evidence="24" type="ORF">IAA19_07760</name>
</gene>
<dbReference type="InterPro" id="IPR001182">
    <property type="entry name" value="FtsW/RodA"/>
</dbReference>
<accession>A0A9D2F0M5</accession>
<feature type="transmembrane region" description="Helical" evidence="23">
    <location>
        <begin position="211"/>
        <end position="228"/>
    </location>
</feature>
<keyword evidence="9" id="KW-0573">Peptidoglycan synthesis</keyword>
<evidence type="ECO:0000256" key="10">
    <source>
        <dbReference type="ARBA" id="ARBA00022989"/>
    </source>
</evidence>
<dbReference type="AlphaFoldDB" id="A0A9D2F0M5"/>
<reference evidence="24" key="2">
    <citation type="submission" date="2021-04" db="EMBL/GenBank/DDBJ databases">
        <authorList>
            <person name="Gilroy R."/>
        </authorList>
    </citation>
    <scope>NUCLEOTIDE SEQUENCE</scope>
    <source>
        <strain evidence="24">ChiHjej12B11-14209</strain>
    </source>
</reference>
<dbReference type="PANTHER" id="PTHR30474:SF2">
    <property type="entry name" value="PEPTIDOGLYCAN GLYCOSYLTRANSFERASE FTSW-RELATED"/>
    <property type="match status" value="1"/>
</dbReference>
<feature type="transmembrane region" description="Helical" evidence="23">
    <location>
        <begin position="166"/>
        <end position="184"/>
    </location>
</feature>
<protein>
    <recommendedName>
        <fullName evidence="17">Probable peptidoglycan glycosyltransferase FtsW</fullName>
        <ecNumber evidence="19">2.4.99.28</ecNumber>
    </recommendedName>
    <alternativeName>
        <fullName evidence="18">Cell division protein FtsW</fullName>
    </alternativeName>
    <alternativeName>
        <fullName evidence="15">Cell wall polymerase</fullName>
    </alternativeName>
    <alternativeName>
        <fullName evidence="14">Peptidoglycan polymerase</fullName>
    </alternativeName>
</protein>
<evidence type="ECO:0000256" key="11">
    <source>
        <dbReference type="ARBA" id="ARBA00023136"/>
    </source>
</evidence>
<evidence type="ECO:0000256" key="2">
    <source>
        <dbReference type="ARBA" id="ARBA00004752"/>
    </source>
</evidence>
<feature type="transmembrane region" description="Helical" evidence="23">
    <location>
        <begin position="326"/>
        <end position="354"/>
    </location>
</feature>
<evidence type="ECO:0000256" key="14">
    <source>
        <dbReference type="ARBA" id="ARBA00032370"/>
    </source>
</evidence>
<feature type="region of interest" description="Disordered" evidence="22">
    <location>
        <begin position="401"/>
        <end position="484"/>
    </location>
</feature>
<evidence type="ECO:0000256" key="6">
    <source>
        <dbReference type="ARBA" id="ARBA00022679"/>
    </source>
</evidence>
<dbReference type="GO" id="GO:0008360">
    <property type="term" value="P:regulation of cell shape"/>
    <property type="evidence" value="ECO:0007669"/>
    <property type="project" value="UniProtKB-KW"/>
</dbReference>
<keyword evidence="5" id="KW-0328">Glycosyltransferase</keyword>
<dbReference type="GO" id="GO:0071555">
    <property type="term" value="P:cell wall organization"/>
    <property type="evidence" value="ECO:0007669"/>
    <property type="project" value="UniProtKB-KW"/>
</dbReference>
<evidence type="ECO:0000256" key="13">
    <source>
        <dbReference type="ARBA" id="ARBA00023316"/>
    </source>
</evidence>
<dbReference type="GO" id="GO:0032153">
    <property type="term" value="C:cell division site"/>
    <property type="evidence" value="ECO:0007669"/>
    <property type="project" value="TreeGrafter"/>
</dbReference>
<evidence type="ECO:0000256" key="22">
    <source>
        <dbReference type="SAM" id="MobiDB-lite"/>
    </source>
</evidence>
<dbReference type="GO" id="GO:0015648">
    <property type="term" value="F:lipid-linked peptidoglycan transporter activity"/>
    <property type="evidence" value="ECO:0007669"/>
    <property type="project" value="TreeGrafter"/>
</dbReference>
<comment type="pathway">
    <text evidence="2">Cell wall biogenesis; peptidoglycan biosynthesis.</text>
</comment>
<feature type="transmembrane region" description="Helical" evidence="23">
    <location>
        <begin position="288"/>
        <end position="314"/>
    </location>
</feature>
<evidence type="ECO:0000256" key="8">
    <source>
        <dbReference type="ARBA" id="ARBA00022960"/>
    </source>
</evidence>
<feature type="compositionally biased region" description="Gly residues" evidence="22">
    <location>
        <begin position="452"/>
        <end position="463"/>
    </location>
</feature>
<organism evidence="24 25">
    <name type="scientific">Candidatus Olsenella pullistercoris</name>
    <dbReference type="NCBI Taxonomy" id="2838712"/>
    <lineage>
        <taxon>Bacteria</taxon>
        <taxon>Bacillati</taxon>
        <taxon>Actinomycetota</taxon>
        <taxon>Coriobacteriia</taxon>
        <taxon>Coriobacteriales</taxon>
        <taxon>Atopobiaceae</taxon>
        <taxon>Olsenella</taxon>
    </lineage>
</organism>
<evidence type="ECO:0000256" key="7">
    <source>
        <dbReference type="ARBA" id="ARBA00022692"/>
    </source>
</evidence>
<keyword evidence="7 23" id="KW-0812">Transmembrane</keyword>
<dbReference type="Proteomes" id="UP000824062">
    <property type="component" value="Unassembled WGS sequence"/>
</dbReference>
<evidence type="ECO:0000256" key="16">
    <source>
        <dbReference type="ARBA" id="ARBA00038053"/>
    </source>
</evidence>
<comment type="caution">
    <text evidence="24">The sequence shown here is derived from an EMBL/GenBank/DDBJ whole genome shotgun (WGS) entry which is preliminary data.</text>
</comment>
<comment type="subcellular location">
    <subcellularLocation>
        <location evidence="1">Cell membrane</location>
        <topology evidence="1">Multi-pass membrane protein</topology>
    </subcellularLocation>
</comment>
<keyword evidence="13" id="KW-0961">Cell wall biogenesis/degradation</keyword>
<feature type="transmembrane region" description="Helical" evidence="23">
    <location>
        <begin position="71"/>
        <end position="91"/>
    </location>
</feature>
<dbReference type="NCBIfam" id="TIGR02614">
    <property type="entry name" value="ftsW"/>
    <property type="match status" value="1"/>
</dbReference>
<keyword evidence="6" id="KW-0808">Transferase</keyword>
<evidence type="ECO:0000256" key="19">
    <source>
        <dbReference type="ARBA" id="ARBA00044770"/>
    </source>
</evidence>
<evidence type="ECO:0000256" key="3">
    <source>
        <dbReference type="ARBA" id="ARBA00022475"/>
    </source>
</evidence>
<keyword evidence="3" id="KW-1003">Cell membrane</keyword>
<dbReference type="GO" id="GO:0051301">
    <property type="term" value="P:cell division"/>
    <property type="evidence" value="ECO:0007669"/>
    <property type="project" value="UniProtKB-KW"/>
</dbReference>
<keyword evidence="10 23" id="KW-1133">Transmembrane helix</keyword>
<dbReference type="EMBL" id="DXBM01000065">
    <property type="protein sequence ID" value="HIZ46892.1"/>
    <property type="molecule type" value="Genomic_DNA"/>
</dbReference>
<dbReference type="GO" id="GO:0005886">
    <property type="term" value="C:plasma membrane"/>
    <property type="evidence" value="ECO:0007669"/>
    <property type="project" value="UniProtKB-SubCell"/>
</dbReference>
<evidence type="ECO:0000256" key="21">
    <source>
        <dbReference type="ARBA" id="ARBA00049966"/>
    </source>
</evidence>
<keyword evidence="11 23" id="KW-0472">Membrane</keyword>
<evidence type="ECO:0000256" key="23">
    <source>
        <dbReference type="SAM" id="Phobius"/>
    </source>
</evidence>
<evidence type="ECO:0000256" key="18">
    <source>
        <dbReference type="ARBA" id="ARBA00041418"/>
    </source>
</evidence>